<dbReference type="GO" id="GO:0004322">
    <property type="term" value="F:ferroxidase activity"/>
    <property type="evidence" value="ECO:0007669"/>
    <property type="project" value="UniProtKB-EC"/>
</dbReference>
<evidence type="ECO:0000256" key="8">
    <source>
        <dbReference type="ARBA" id="ARBA00023002"/>
    </source>
</evidence>
<dbReference type="SMART" id="SM01219">
    <property type="entry name" value="Frataxin_Cyay"/>
    <property type="match status" value="1"/>
</dbReference>
<evidence type="ECO:0000256" key="11">
    <source>
        <dbReference type="ARBA" id="ARBA00023128"/>
    </source>
</evidence>
<keyword evidence="5" id="KW-0813">Transport</keyword>
<evidence type="ECO:0000256" key="5">
    <source>
        <dbReference type="ARBA" id="ARBA00022448"/>
    </source>
</evidence>
<dbReference type="GO" id="GO:0051537">
    <property type="term" value="F:2 iron, 2 sulfur cluster binding"/>
    <property type="evidence" value="ECO:0007669"/>
    <property type="project" value="TreeGrafter"/>
</dbReference>
<dbReference type="PROSITE" id="PS01344">
    <property type="entry name" value="FRATAXIN_1"/>
    <property type="match status" value="1"/>
</dbReference>
<evidence type="ECO:0000313" key="15">
    <source>
        <dbReference type="Proteomes" id="UP001295423"/>
    </source>
</evidence>
<comment type="subcellular location">
    <subcellularLocation>
        <location evidence="1">Mitochondrion</location>
    </subcellularLocation>
</comment>
<dbReference type="InterPro" id="IPR020895">
    <property type="entry name" value="Frataxin_CS"/>
</dbReference>
<name>A0AAD2CM33_9STRA</name>
<evidence type="ECO:0000256" key="1">
    <source>
        <dbReference type="ARBA" id="ARBA00004173"/>
    </source>
</evidence>
<dbReference type="GO" id="GO:0034986">
    <property type="term" value="F:iron chaperone activity"/>
    <property type="evidence" value="ECO:0007669"/>
    <property type="project" value="TreeGrafter"/>
</dbReference>
<dbReference type="PRINTS" id="PR00904">
    <property type="entry name" value="FRATAXIN"/>
</dbReference>
<gene>
    <name evidence="14" type="ORF">CYCCA115_LOCUS4840</name>
</gene>
<dbReference type="NCBIfam" id="TIGR03421">
    <property type="entry name" value="FeS_CyaY"/>
    <property type="match status" value="1"/>
</dbReference>
<feature type="region of interest" description="Disordered" evidence="13">
    <location>
        <begin position="1"/>
        <end position="38"/>
    </location>
</feature>
<keyword evidence="6" id="KW-0410">Iron transport</keyword>
<comment type="catalytic activity">
    <reaction evidence="12">
        <text>4 Fe(2+) + O2 + 4 H(+) = 4 Fe(3+) + 2 H2O</text>
        <dbReference type="Rhea" id="RHEA:11148"/>
        <dbReference type="ChEBI" id="CHEBI:15377"/>
        <dbReference type="ChEBI" id="CHEBI:15378"/>
        <dbReference type="ChEBI" id="CHEBI:15379"/>
        <dbReference type="ChEBI" id="CHEBI:29033"/>
        <dbReference type="ChEBI" id="CHEBI:29034"/>
        <dbReference type="EC" id="1.16.3.1"/>
    </reaction>
</comment>
<dbReference type="GO" id="GO:0006879">
    <property type="term" value="P:intracellular iron ion homeostasis"/>
    <property type="evidence" value="ECO:0007669"/>
    <property type="project" value="UniProtKB-KW"/>
</dbReference>
<dbReference type="InterPro" id="IPR017789">
    <property type="entry name" value="Frataxin"/>
</dbReference>
<keyword evidence="15" id="KW-1185">Reference proteome</keyword>
<dbReference type="GO" id="GO:0006826">
    <property type="term" value="P:iron ion transport"/>
    <property type="evidence" value="ECO:0007669"/>
    <property type="project" value="UniProtKB-KW"/>
</dbReference>
<accession>A0AAD2CM33</accession>
<keyword evidence="11" id="KW-0496">Mitochondrion</keyword>
<dbReference type="GO" id="GO:0005739">
    <property type="term" value="C:mitochondrion"/>
    <property type="evidence" value="ECO:0007669"/>
    <property type="project" value="UniProtKB-SubCell"/>
</dbReference>
<dbReference type="InterPro" id="IPR036524">
    <property type="entry name" value="Frataxin/CyaY_sf"/>
</dbReference>
<evidence type="ECO:0000256" key="2">
    <source>
        <dbReference type="ARBA" id="ARBA00008183"/>
    </source>
</evidence>
<keyword evidence="4" id="KW-0409">Iron storage</keyword>
<dbReference type="PANTHER" id="PTHR16821">
    <property type="entry name" value="FRATAXIN"/>
    <property type="match status" value="1"/>
</dbReference>
<evidence type="ECO:0000256" key="6">
    <source>
        <dbReference type="ARBA" id="ARBA00022496"/>
    </source>
</evidence>
<dbReference type="SUPFAM" id="SSF55387">
    <property type="entry name" value="Frataxin/Nqo15-like"/>
    <property type="match status" value="1"/>
</dbReference>
<dbReference type="GO" id="GO:0008199">
    <property type="term" value="F:ferric iron binding"/>
    <property type="evidence" value="ECO:0007669"/>
    <property type="project" value="InterPro"/>
</dbReference>
<dbReference type="InterPro" id="IPR002908">
    <property type="entry name" value="Frataxin/CyaY"/>
</dbReference>
<dbReference type="EC" id="1.16.3.1" evidence="3"/>
<dbReference type="NCBIfam" id="TIGR03422">
    <property type="entry name" value="mito_frataxin"/>
    <property type="match status" value="1"/>
</dbReference>
<dbReference type="PANTHER" id="PTHR16821:SF2">
    <property type="entry name" value="FRATAXIN, MITOCHONDRIAL"/>
    <property type="match status" value="1"/>
</dbReference>
<dbReference type="Gene3D" id="3.30.920.10">
    <property type="entry name" value="Frataxin/CyaY"/>
    <property type="match status" value="1"/>
</dbReference>
<evidence type="ECO:0000256" key="4">
    <source>
        <dbReference type="ARBA" id="ARBA00022434"/>
    </source>
</evidence>
<keyword evidence="8" id="KW-0560">Oxidoreductase</keyword>
<dbReference type="GO" id="GO:0008198">
    <property type="term" value="F:ferrous iron binding"/>
    <property type="evidence" value="ECO:0007669"/>
    <property type="project" value="TreeGrafter"/>
</dbReference>
<feature type="compositionally biased region" description="Low complexity" evidence="13">
    <location>
        <begin position="9"/>
        <end position="18"/>
    </location>
</feature>
<dbReference type="EMBL" id="CAKOGP040000491">
    <property type="protein sequence ID" value="CAJ1935632.1"/>
    <property type="molecule type" value="Genomic_DNA"/>
</dbReference>
<sequence>MPRCMVSRQKQQQQQQQQHAASTLLGKPAAKGPSPTNTFSNGDFIQLRMFQSESEYHSIANETLEDIQDAVEIALEEKGVGEFDVTYASGVLTIVLPSPHGTYVINKQTPNRQIWWSSPKTGPRRYEYEEGEWVFTRDESQSTTLVQSLKEEIHEIYGIDLDL</sequence>
<evidence type="ECO:0000256" key="7">
    <source>
        <dbReference type="ARBA" id="ARBA00022946"/>
    </source>
</evidence>
<evidence type="ECO:0000256" key="12">
    <source>
        <dbReference type="ARBA" id="ARBA00047990"/>
    </source>
</evidence>
<keyword evidence="9" id="KW-0408">Iron</keyword>
<dbReference type="Proteomes" id="UP001295423">
    <property type="component" value="Unassembled WGS sequence"/>
</dbReference>
<evidence type="ECO:0000256" key="13">
    <source>
        <dbReference type="SAM" id="MobiDB-lite"/>
    </source>
</evidence>
<dbReference type="AlphaFoldDB" id="A0AAD2CM33"/>
<protein>
    <recommendedName>
        <fullName evidence="3">ferroxidase</fullName>
        <ecNumber evidence="3">1.16.3.1</ecNumber>
    </recommendedName>
</protein>
<comment type="similarity">
    <text evidence="2">Belongs to the frataxin family.</text>
</comment>
<evidence type="ECO:0000256" key="10">
    <source>
        <dbReference type="ARBA" id="ARBA00023065"/>
    </source>
</evidence>
<evidence type="ECO:0000256" key="9">
    <source>
        <dbReference type="ARBA" id="ARBA00023004"/>
    </source>
</evidence>
<dbReference type="Pfam" id="PF01491">
    <property type="entry name" value="Frataxin_Cyay"/>
    <property type="match status" value="1"/>
</dbReference>
<evidence type="ECO:0000313" key="14">
    <source>
        <dbReference type="EMBL" id="CAJ1935632.1"/>
    </source>
</evidence>
<reference evidence="14" key="1">
    <citation type="submission" date="2023-08" db="EMBL/GenBank/DDBJ databases">
        <authorList>
            <person name="Audoor S."/>
            <person name="Bilcke G."/>
        </authorList>
    </citation>
    <scope>NUCLEOTIDE SEQUENCE</scope>
</reference>
<dbReference type="PROSITE" id="PS50810">
    <property type="entry name" value="FRATAXIN_2"/>
    <property type="match status" value="1"/>
</dbReference>
<dbReference type="GO" id="GO:0016226">
    <property type="term" value="P:iron-sulfur cluster assembly"/>
    <property type="evidence" value="ECO:0007669"/>
    <property type="project" value="InterPro"/>
</dbReference>
<proteinExistence type="inferred from homology"/>
<comment type="caution">
    <text evidence="14">The sequence shown here is derived from an EMBL/GenBank/DDBJ whole genome shotgun (WGS) entry which is preliminary data.</text>
</comment>
<keyword evidence="10" id="KW-0406">Ion transport</keyword>
<organism evidence="14 15">
    <name type="scientific">Cylindrotheca closterium</name>
    <dbReference type="NCBI Taxonomy" id="2856"/>
    <lineage>
        <taxon>Eukaryota</taxon>
        <taxon>Sar</taxon>
        <taxon>Stramenopiles</taxon>
        <taxon>Ochrophyta</taxon>
        <taxon>Bacillariophyta</taxon>
        <taxon>Bacillariophyceae</taxon>
        <taxon>Bacillariophycidae</taxon>
        <taxon>Bacillariales</taxon>
        <taxon>Bacillariaceae</taxon>
        <taxon>Cylindrotheca</taxon>
    </lineage>
</organism>
<evidence type="ECO:0000256" key="3">
    <source>
        <dbReference type="ARBA" id="ARBA00013107"/>
    </source>
</evidence>
<keyword evidence="7" id="KW-0809">Transit peptide</keyword>